<proteinExistence type="predicted"/>
<keyword evidence="3" id="KW-1185">Reference proteome</keyword>
<dbReference type="RefSeq" id="WP_140455049.1">
    <property type="nucleotide sequence ID" value="NZ_VFRP01000016.1"/>
</dbReference>
<feature type="region of interest" description="Disordered" evidence="1">
    <location>
        <begin position="1"/>
        <end position="22"/>
    </location>
</feature>
<dbReference type="Proteomes" id="UP000319255">
    <property type="component" value="Unassembled WGS sequence"/>
</dbReference>
<reference evidence="2 3" key="1">
    <citation type="submission" date="2019-06" db="EMBL/GenBank/DDBJ databases">
        <title>A novel bacterium of genus Amaricoccus, isolated from marine sediment.</title>
        <authorList>
            <person name="Huang H."/>
            <person name="Mo K."/>
            <person name="Hu Y."/>
        </authorList>
    </citation>
    <scope>NUCLEOTIDE SEQUENCE [LARGE SCALE GENOMIC DNA]</scope>
    <source>
        <strain evidence="2 3">HB172011</strain>
    </source>
</reference>
<name>A0A501WM80_9RHOB</name>
<sequence>MCGACGFPTAAGHWTDAGAGSPGERLRLRFTRLARVNRLLAPYGLRAHDDGATPGLQLIAPDGRRELVPDLEALWGAAARLAGEPVDPLSARALGEGGDDVRAR</sequence>
<dbReference type="EMBL" id="VFRP01000016">
    <property type="protein sequence ID" value="TPE49284.1"/>
    <property type="molecule type" value="Genomic_DNA"/>
</dbReference>
<dbReference type="OrthoDB" id="2086168at2"/>
<evidence type="ECO:0000313" key="2">
    <source>
        <dbReference type="EMBL" id="TPE49284.1"/>
    </source>
</evidence>
<protein>
    <submittedName>
        <fullName evidence="2">Uncharacterized protein</fullName>
    </submittedName>
</protein>
<evidence type="ECO:0000256" key="1">
    <source>
        <dbReference type="SAM" id="MobiDB-lite"/>
    </source>
</evidence>
<accession>A0A501WM80</accession>
<comment type="caution">
    <text evidence="2">The sequence shown here is derived from an EMBL/GenBank/DDBJ whole genome shotgun (WGS) entry which is preliminary data.</text>
</comment>
<dbReference type="AlphaFoldDB" id="A0A501WM80"/>
<gene>
    <name evidence="2" type="ORF">FJM51_15490</name>
</gene>
<organism evidence="2 3">
    <name type="scientific">Amaricoccus solimangrovi</name>
    <dbReference type="NCBI Taxonomy" id="2589815"/>
    <lineage>
        <taxon>Bacteria</taxon>
        <taxon>Pseudomonadati</taxon>
        <taxon>Pseudomonadota</taxon>
        <taxon>Alphaproteobacteria</taxon>
        <taxon>Rhodobacterales</taxon>
        <taxon>Paracoccaceae</taxon>
        <taxon>Amaricoccus</taxon>
    </lineage>
</organism>
<evidence type="ECO:0000313" key="3">
    <source>
        <dbReference type="Proteomes" id="UP000319255"/>
    </source>
</evidence>